<evidence type="ECO:0000313" key="1">
    <source>
        <dbReference type="EMBL" id="KAG0431486.1"/>
    </source>
</evidence>
<name>A0AC60QDH2_IXOPE</name>
<keyword evidence="2" id="KW-1185">Reference proteome</keyword>
<proteinExistence type="predicted"/>
<comment type="caution">
    <text evidence="1">The sequence shown here is derived from an EMBL/GenBank/DDBJ whole genome shotgun (WGS) entry which is preliminary data.</text>
</comment>
<gene>
    <name evidence="1" type="ORF">HPB47_021748</name>
</gene>
<dbReference type="EMBL" id="JABSTQ010009219">
    <property type="protein sequence ID" value="KAG0431486.1"/>
    <property type="molecule type" value="Genomic_DNA"/>
</dbReference>
<evidence type="ECO:0000313" key="2">
    <source>
        <dbReference type="Proteomes" id="UP000805193"/>
    </source>
</evidence>
<reference evidence="1 2" key="1">
    <citation type="journal article" date="2020" name="Cell">
        <title>Large-Scale Comparative Analyses of Tick Genomes Elucidate Their Genetic Diversity and Vector Capacities.</title>
        <authorList>
            <consortium name="Tick Genome and Microbiome Consortium (TIGMIC)"/>
            <person name="Jia N."/>
            <person name="Wang J."/>
            <person name="Shi W."/>
            <person name="Du L."/>
            <person name="Sun Y."/>
            <person name="Zhan W."/>
            <person name="Jiang J.F."/>
            <person name="Wang Q."/>
            <person name="Zhang B."/>
            <person name="Ji P."/>
            <person name="Bell-Sakyi L."/>
            <person name="Cui X.M."/>
            <person name="Yuan T.T."/>
            <person name="Jiang B.G."/>
            <person name="Yang W.F."/>
            <person name="Lam T.T."/>
            <person name="Chang Q.C."/>
            <person name="Ding S.J."/>
            <person name="Wang X.J."/>
            <person name="Zhu J.G."/>
            <person name="Ruan X.D."/>
            <person name="Zhao L."/>
            <person name="Wei J.T."/>
            <person name="Ye R.Z."/>
            <person name="Que T.C."/>
            <person name="Du C.H."/>
            <person name="Zhou Y.H."/>
            <person name="Cheng J.X."/>
            <person name="Dai P.F."/>
            <person name="Guo W.B."/>
            <person name="Han X.H."/>
            <person name="Huang E.J."/>
            <person name="Li L.F."/>
            <person name="Wei W."/>
            <person name="Gao Y.C."/>
            <person name="Liu J.Z."/>
            <person name="Shao H.Z."/>
            <person name="Wang X."/>
            <person name="Wang C.C."/>
            <person name="Yang T.C."/>
            <person name="Huo Q.B."/>
            <person name="Li W."/>
            <person name="Chen H.Y."/>
            <person name="Chen S.E."/>
            <person name="Zhou L.G."/>
            <person name="Ni X.B."/>
            <person name="Tian J.H."/>
            <person name="Sheng Y."/>
            <person name="Liu T."/>
            <person name="Pan Y.S."/>
            <person name="Xia L.Y."/>
            <person name="Li J."/>
            <person name="Zhao F."/>
            <person name="Cao W.C."/>
        </authorList>
    </citation>
    <scope>NUCLEOTIDE SEQUENCE [LARGE SCALE GENOMIC DNA]</scope>
    <source>
        <strain evidence="1">Iper-2018</strain>
    </source>
</reference>
<protein>
    <submittedName>
        <fullName evidence="1">Uncharacterized protein</fullName>
    </submittedName>
</protein>
<sequence length="133" mass="13952">MGISHAVRSVHVAQRSSRSMVVLSLTGVEASGSKEPCPRPEVRSTRHHPAMIALARSKPDRPDPTDASSTMAASLILRALLIVFFVTISGISGAAASGLDTGDALALMLGIMITVFGTCACLGIYARKRNGYQ</sequence>
<organism evidence="1 2">
    <name type="scientific">Ixodes persulcatus</name>
    <name type="common">Taiga tick</name>
    <dbReference type="NCBI Taxonomy" id="34615"/>
    <lineage>
        <taxon>Eukaryota</taxon>
        <taxon>Metazoa</taxon>
        <taxon>Ecdysozoa</taxon>
        <taxon>Arthropoda</taxon>
        <taxon>Chelicerata</taxon>
        <taxon>Arachnida</taxon>
        <taxon>Acari</taxon>
        <taxon>Parasitiformes</taxon>
        <taxon>Ixodida</taxon>
        <taxon>Ixodoidea</taxon>
        <taxon>Ixodidae</taxon>
        <taxon>Ixodinae</taxon>
        <taxon>Ixodes</taxon>
    </lineage>
</organism>
<dbReference type="Proteomes" id="UP000805193">
    <property type="component" value="Unassembled WGS sequence"/>
</dbReference>
<accession>A0AC60QDH2</accession>